<comment type="caution">
    <text evidence="2">The sequence shown here is derived from an EMBL/GenBank/DDBJ whole genome shotgun (WGS) entry which is preliminary data.</text>
</comment>
<evidence type="ECO:0000256" key="1">
    <source>
        <dbReference type="SAM" id="SignalP"/>
    </source>
</evidence>
<gene>
    <name evidence="2" type="ORF">BOX15_Mlig007153g2</name>
</gene>
<feature type="signal peptide" evidence="1">
    <location>
        <begin position="1"/>
        <end position="29"/>
    </location>
</feature>
<dbReference type="AlphaFoldDB" id="A0A267H7A4"/>
<feature type="chain" id="PRO_5012786177" evidence="1">
    <location>
        <begin position="30"/>
        <end position="283"/>
    </location>
</feature>
<keyword evidence="3" id="KW-1185">Reference proteome</keyword>
<dbReference type="EMBL" id="NIVC01000014">
    <property type="protein sequence ID" value="PAA94145.1"/>
    <property type="molecule type" value="Genomic_DNA"/>
</dbReference>
<name>A0A267H7A4_9PLAT</name>
<protein>
    <submittedName>
        <fullName evidence="2">Uncharacterized protein</fullName>
    </submittedName>
</protein>
<reference evidence="2 3" key="1">
    <citation type="submission" date="2017-06" db="EMBL/GenBank/DDBJ databases">
        <title>A platform for efficient transgenesis in Macrostomum lignano, a flatworm model organism for stem cell research.</title>
        <authorList>
            <person name="Berezikov E."/>
        </authorList>
    </citation>
    <scope>NUCLEOTIDE SEQUENCE [LARGE SCALE GENOMIC DNA]</scope>
    <source>
        <strain evidence="2">DV1</strain>
        <tissue evidence="2">Whole organism</tissue>
    </source>
</reference>
<organism evidence="2 3">
    <name type="scientific">Macrostomum lignano</name>
    <dbReference type="NCBI Taxonomy" id="282301"/>
    <lineage>
        <taxon>Eukaryota</taxon>
        <taxon>Metazoa</taxon>
        <taxon>Spiralia</taxon>
        <taxon>Lophotrochozoa</taxon>
        <taxon>Platyhelminthes</taxon>
        <taxon>Rhabditophora</taxon>
        <taxon>Macrostomorpha</taxon>
        <taxon>Macrostomida</taxon>
        <taxon>Macrostomidae</taxon>
        <taxon>Macrostomum</taxon>
    </lineage>
</organism>
<evidence type="ECO:0000313" key="2">
    <source>
        <dbReference type="EMBL" id="PAA94145.1"/>
    </source>
</evidence>
<sequence length="283" mass="30825">MMQSVNANRLCFLLAWLLLASREFLFTNALSCLQSNDLFKLSELNNVIAGKMAPKKCSTSTSTKTCSAAYSTTKTFAAIYFCGNCNSPVLKNWTIRHNKCKECTAQGTPGSESCIPDLQLPTLLSNLPQCPYYNENKTNVINALDDSMVVHCNERNRKCARLEFQSKSSAGQQRVWSGCEETCEFYRKQFLAKNYNKLSSCMIFEPILSGGSGSDGRNGSGSRSGSGIGGIDIGESLRKVRRLVSVNVTSSNSAIGGLPQKQSWCQVAYSLAAVAGLLVADRI</sequence>
<evidence type="ECO:0000313" key="3">
    <source>
        <dbReference type="Proteomes" id="UP000215902"/>
    </source>
</evidence>
<accession>A0A267H7A4</accession>
<proteinExistence type="predicted"/>
<keyword evidence="1" id="KW-0732">Signal</keyword>
<dbReference type="Proteomes" id="UP000215902">
    <property type="component" value="Unassembled WGS sequence"/>
</dbReference>